<protein>
    <submittedName>
        <fullName evidence="1">Uncharacterized protein</fullName>
    </submittedName>
</protein>
<dbReference type="EMBL" id="JAWDJW010006358">
    <property type="protein sequence ID" value="KAK3065133.1"/>
    <property type="molecule type" value="Genomic_DNA"/>
</dbReference>
<accession>A0ACC3DCJ8</accession>
<sequence>MGFVGFRTLLLYHYPVSKTLFSFLSGREIALLDSILHLGLSTSQRARYSSLVRALPEHQAWLLSKLSDRYTIVALGKDLLAFKEQLGRPLDHWNKHHGSKKLTIWLAVIPRDGMEDPLTRTTLHGTTKTYATKSLLEDALVGGEALGSIFSPIPGPTNTKTFDRDRINWYENLTPNAEGIRIMFYAAQDRDSSGYKSVGLTHGLVPELVGYQYCGHGAADYWMPYFFIHEDETSGPIEVSYGYFPEHRRLCDSSPDDFTLEVPEPFCKIDIPTVDHSLHRNA</sequence>
<reference evidence="1" key="1">
    <citation type="submission" date="2024-09" db="EMBL/GenBank/DDBJ databases">
        <title>Black Yeasts Isolated from many extreme environments.</title>
        <authorList>
            <person name="Coleine C."/>
            <person name="Stajich J.E."/>
            <person name="Selbmann L."/>
        </authorList>
    </citation>
    <scope>NUCLEOTIDE SEQUENCE</scope>
    <source>
        <strain evidence="1">CCFEE 5737</strain>
    </source>
</reference>
<dbReference type="Proteomes" id="UP001186974">
    <property type="component" value="Unassembled WGS sequence"/>
</dbReference>
<keyword evidence="2" id="KW-1185">Reference proteome</keyword>
<evidence type="ECO:0000313" key="1">
    <source>
        <dbReference type="EMBL" id="KAK3065133.1"/>
    </source>
</evidence>
<comment type="caution">
    <text evidence="1">The sequence shown here is derived from an EMBL/GenBank/DDBJ whole genome shotgun (WGS) entry which is preliminary data.</text>
</comment>
<gene>
    <name evidence="1" type="ORF">LTS18_009118</name>
</gene>
<name>A0ACC3DCJ8_9PEZI</name>
<organism evidence="1 2">
    <name type="scientific">Coniosporium uncinatum</name>
    <dbReference type="NCBI Taxonomy" id="93489"/>
    <lineage>
        <taxon>Eukaryota</taxon>
        <taxon>Fungi</taxon>
        <taxon>Dikarya</taxon>
        <taxon>Ascomycota</taxon>
        <taxon>Pezizomycotina</taxon>
        <taxon>Dothideomycetes</taxon>
        <taxon>Dothideomycetes incertae sedis</taxon>
        <taxon>Coniosporium</taxon>
    </lineage>
</organism>
<proteinExistence type="predicted"/>
<evidence type="ECO:0000313" key="2">
    <source>
        <dbReference type="Proteomes" id="UP001186974"/>
    </source>
</evidence>